<dbReference type="SUPFAM" id="SSF57783">
    <property type="entry name" value="Zinc beta-ribbon"/>
    <property type="match status" value="1"/>
</dbReference>
<comment type="similarity">
    <text evidence="4">Belongs to the archaeal rpoM/eukaryotic RPA12/RPB9/RPC11 RNA polymerase family.</text>
</comment>
<organism evidence="8 9">
    <name type="scientific">Cyanidium caldarium</name>
    <name type="common">Red alga</name>
    <dbReference type="NCBI Taxonomy" id="2771"/>
    <lineage>
        <taxon>Eukaryota</taxon>
        <taxon>Rhodophyta</taxon>
        <taxon>Bangiophyceae</taxon>
        <taxon>Cyanidiales</taxon>
        <taxon>Cyanidiaceae</taxon>
        <taxon>Cyanidium</taxon>
    </lineage>
</organism>
<gene>
    <name evidence="8" type="ORF">CDCA_CDCA20G4766</name>
</gene>
<keyword evidence="1 5" id="KW-0479">Metal-binding</keyword>
<feature type="binding site" evidence="5">
    <location>
        <position position="4"/>
    </location>
    <ligand>
        <name>Zn(2+)</name>
        <dbReference type="ChEBI" id="CHEBI:29105"/>
        <label>1</label>
    </ligand>
</feature>
<feature type="domain" description="TFIIS-type" evidence="7">
    <location>
        <begin position="77"/>
        <end position="117"/>
    </location>
</feature>
<keyword evidence="2 6" id="KW-0863">Zinc-finger</keyword>
<dbReference type="PANTHER" id="PTHR11239:SF12">
    <property type="entry name" value="DNA-DIRECTED RNA POLYMERASE III SUBUNIT RPC10"/>
    <property type="match status" value="1"/>
</dbReference>
<comment type="function">
    <text evidence="4">DNA-dependent RNA polymerase catalyzes the transcription of DNA into RNA using the four ribonucleoside triphosphates as substrates.</text>
</comment>
<feature type="binding site" evidence="5">
    <location>
        <position position="81"/>
    </location>
    <ligand>
        <name>Zn(2+)</name>
        <dbReference type="ChEBI" id="CHEBI:29105"/>
        <label>2</label>
    </ligand>
</feature>
<dbReference type="GO" id="GO:0005666">
    <property type="term" value="C:RNA polymerase III complex"/>
    <property type="evidence" value="ECO:0007669"/>
    <property type="project" value="TreeGrafter"/>
</dbReference>
<sequence length="119" mass="13428">MFLCPFCDRKLSVMDGAFRPMPQVGFRCPTCSYRFVLRRGALCQDILDRTAARIAGDREPRGAVISEGGAGAYQETSQVRCMQCGATRVAYHQMQTRSADEGMTTFYRCISCGHQWREQ</sequence>
<dbReference type="Gene3D" id="2.20.25.10">
    <property type="match status" value="1"/>
</dbReference>
<evidence type="ECO:0000313" key="8">
    <source>
        <dbReference type="EMBL" id="KAK4538741.1"/>
    </source>
</evidence>
<feature type="binding site" evidence="5">
    <location>
        <position position="31"/>
    </location>
    <ligand>
        <name>Zn(2+)</name>
        <dbReference type="ChEBI" id="CHEBI:29105"/>
        <label>1</label>
    </ligand>
</feature>
<dbReference type="EMBL" id="JANCYW010000020">
    <property type="protein sequence ID" value="KAK4538741.1"/>
    <property type="molecule type" value="Genomic_DNA"/>
</dbReference>
<keyword evidence="9" id="KW-1185">Reference proteome</keyword>
<dbReference type="AlphaFoldDB" id="A0AAV9J2T8"/>
<dbReference type="PANTHER" id="PTHR11239">
    <property type="entry name" value="DNA-DIRECTED RNA POLYMERASE"/>
    <property type="match status" value="1"/>
</dbReference>
<keyword evidence="4" id="KW-0240">DNA-directed RNA polymerase</keyword>
<dbReference type="Proteomes" id="UP001301350">
    <property type="component" value="Unassembled WGS sequence"/>
</dbReference>
<feature type="zinc finger region" description="C4-type" evidence="6">
    <location>
        <begin position="4"/>
        <end position="31"/>
    </location>
</feature>
<feature type="binding site" evidence="5">
    <location>
        <position position="109"/>
    </location>
    <ligand>
        <name>Zn(2+)</name>
        <dbReference type="ChEBI" id="CHEBI:29105"/>
        <label>2</label>
    </ligand>
</feature>
<comment type="caution">
    <text evidence="8">The sequence shown here is derived from an EMBL/GenBank/DDBJ whole genome shotgun (WGS) entry which is preliminary data.</text>
</comment>
<comment type="subcellular location">
    <subcellularLocation>
        <location evidence="4">Nucleus</location>
    </subcellularLocation>
</comment>
<protein>
    <recommendedName>
        <fullName evidence="4">DNA-directed RNA polymerase subunit</fullName>
    </recommendedName>
</protein>
<dbReference type="GO" id="GO:0003899">
    <property type="term" value="F:DNA-directed RNA polymerase activity"/>
    <property type="evidence" value="ECO:0007669"/>
    <property type="project" value="InterPro"/>
</dbReference>
<proteinExistence type="inferred from homology"/>
<keyword evidence="4" id="KW-0539">Nucleus</keyword>
<feature type="binding site" evidence="5">
    <location>
        <position position="84"/>
    </location>
    <ligand>
        <name>Zn(2+)</name>
        <dbReference type="ChEBI" id="CHEBI:29105"/>
        <label>2</label>
    </ligand>
</feature>
<evidence type="ECO:0000256" key="3">
    <source>
        <dbReference type="ARBA" id="ARBA00022833"/>
    </source>
</evidence>
<evidence type="ECO:0000259" key="7">
    <source>
        <dbReference type="PROSITE" id="PS51133"/>
    </source>
</evidence>
<feature type="binding site" evidence="5">
    <location>
        <position position="112"/>
    </location>
    <ligand>
        <name>Zn(2+)</name>
        <dbReference type="ChEBI" id="CHEBI:29105"/>
        <label>2</label>
    </ligand>
</feature>
<keyword evidence="4" id="KW-0804">Transcription</keyword>
<name>A0AAV9J2T8_CYACA</name>
<feature type="binding site" evidence="5">
    <location>
        <position position="7"/>
    </location>
    <ligand>
        <name>Zn(2+)</name>
        <dbReference type="ChEBI" id="CHEBI:29105"/>
        <label>1</label>
    </ligand>
</feature>
<evidence type="ECO:0000256" key="6">
    <source>
        <dbReference type="PIRSR" id="PIRSR005586-2"/>
    </source>
</evidence>
<dbReference type="GO" id="GO:0003676">
    <property type="term" value="F:nucleic acid binding"/>
    <property type="evidence" value="ECO:0007669"/>
    <property type="project" value="InterPro"/>
</dbReference>
<keyword evidence="3 5" id="KW-0862">Zinc</keyword>
<feature type="binding site" evidence="5">
    <location>
        <position position="28"/>
    </location>
    <ligand>
        <name>Zn(2+)</name>
        <dbReference type="ChEBI" id="CHEBI:29105"/>
        <label>1</label>
    </ligand>
</feature>
<reference evidence="8 9" key="1">
    <citation type="submission" date="2022-07" db="EMBL/GenBank/DDBJ databases">
        <title>Genome-wide signatures of adaptation to extreme environments.</title>
        <authorList>
            <person name="Cho C.H."/>
            <person name="Yoon H.S."/>
        </authorList>
    </citation>
    <scope>NUCLEOTIDE SEQUENCE [LARGE SCALE GENOMIC DNA]</scope>
    <source>
        <strain evidence="8 9">DBV 063 E5</strain>
    </source>
</reference>
<dbReference type="PROSITE" id="PS51133">
    <property type="entry name" value="ZF_TFIIS_2"/>
    <property type="match status" value="1"/>
</dbReference>
<dbReference type="GO" id="GO:0006386">
    <property type="term" value="P:termination of RNA polymerase III transcription"/>
    <property type="evidence" value="ECO:0007669"/>
    <property type="project" value="TreeGrafter"/>
</dbReference>
<evidence type="ECO:0000256" key="1">
    <source>
        <dbReference type="ARBA" id="ARBA00022723"/>
    </source>
</evidence>
<evidence type="ECO:0000256" key="5">
    <source>
        <dbReference type="PIRSR" id="PIRSR005586-1"/>
    </source>
</evidence>
<evidence type="ECO:0000313" key="9">
    <source>
        <dbReference type="Proteomes" id="UP001301350"/>
    </source>
</evidence>
<dbReference type="PROSITE" id="PS00466">
    <property type="entry name" value="ZF_TFIIS_1"/>
    <property type="match status" value="1"/>
</dbReference>
<dbReference type="InterPro" id="IPR012164">
    <property type="entry name" value="Rpa12/Rpb9/Rpc10/TFS"/>
</dbReference>
<dbReference type="PIRSF" id="PIRSF005586">
    <property type="entry name" value="RNApol_RpoM"/>
    <property type="match status" value="1"/>
</dbReference>
<accession>A0AAV9J2T8</accession>
<dbReference type="Pfam" id="PF01096">
    <property type="entry name" value="Zn_ribbon_TFIIS"/>
    <property type="match status" value="1"/>
</dbReference>
<dbReference type="GO" id="GO:0008270">
    <property type="term" value="F:zinc ion binding"/>
    <property type="evidence" value="ECO:0007669"/>
    <property type="project" value="UniProtKB-KW"/>
</dbReference>
<dbReference type="SMART" id="SM00440">
    <property type="entry name" value="ZnF_C2C2"/>
    <property type="match status" value="1"/>
</dbReference>
<evidence type="ECO:0000256" key="4">
    <source>
        <dbReference type="PIRNR" id="PIRNR005586"/>
    </source>
</evidence>
<dbReference type="InterPro" id="IPR001222">
    <property type="entry name" value="Znf_TFIIS"/>
</dbReference>
<evidence type="ECO:0000256" key="2">
    <source>
        <dbReference type="ARBA" id="ARBA00022771"/>
    </source>
</evidence>